<evidence type="ECO:0000313" key="2">
    <source>
        <dbReference type="Proteomes" id="UP000657918"/>
    </source>
</evidence>
<accession>A0A835JQQ9</accession>
<dbReference type="OrthoDB" id="60843at2759"/>
<proteinExistence type="predicted"/>
<protein>
    <submittedName>
        <fullName evidence="1">Uncharacterized protein</fullName>
    </submittedName>
</protein>
<name>A0A835JQQ9_9ROSI</name>
<gene>
    <name evidence="1" type="ORF">SADUNF_Sadunf09G0061900</name>
</gene>
<comment type="caution">
    <text evidence="1">The sequence shown here is derived from an EMBL/GenBank/DDBJ whole genome shotgun (WGS) entry which is preliminary data.</text>
</comment>
<dbReference type="AlphaFoldDB" id="A0A835JQQ9"/>
<organism evidence="1 2">
    <name type="scientific">Salix dunnii</name>
    <dbReference type="NCBI Taxonomy" id="1413687"/>
    <lineage>
        <taxon>Eukaryota</taxon>
        <taxon>Viridiplantae</taxon>
        <taxon>Streptophyta</taxon>
        <taxon>Embryophyta</taxon>
        <taxon>Tracheophyta</taxon>
        <taxon>Spermatophyta</taxon>
        <taxon>Magnoliopsida</taxon>
        <taxon>eudicotyledons</taxon>
        <taxon>Gunneridae</taxon>
        <taxon>Pentapetalae</taxon>
        <taxon>rosids</taxon>
        <taxon>fabids</taxon>
        <taxon>Malpighiales</taxon>
        <taxon>Salicaceae</taxon>
        <taxon>Saliceae</taxon>
        <taxon>Salix</taxon>
    </lineage>
</organism>
<sequence length="104" mass="11661">MEIEKENARPRLIDLFKKINKSDHRKRSEGKMYAPAGNRTRVCTVAGYYSTTRPLVLIDVVDVIEGDTKVIGSDGFFDNSFDHEIVSTVAGHSDVAEDEQDENT</sequence>
<dbReference type="EMBL" id="JADGMS010000009">
    <property type="protein sequence ID" value="KAF9675720.1"/>
    <property type="molecule type" value="Genomic_DNA"/>
</dbReference>
<dbReference type="Proteomes" id="UP000657918">
    <property type="component" value="Unassembled WGS sequence"/>
</dbReference>
<evidence type="ECO:0000313" key="1">
    <source>
        <dbReference type="EMBL" id="KAF9675720.1"/>
    </source>
</evidence>
<keyword evidence="2" id="KW-1185">Reference proteome</keyword>
<reference evidence="1 2" key="1">
    <citation type="submission" date="2020-10" db="EMBL/GenBank/DDBJ databases">
        <title>Plant Genome Project.</title>
        <authorList>
            <person name="Zhang R.-G."/>
        </authorList>
    </citation>
    <scope>NUCLEOTIDE SEQUENCE [LARGE SCALE GENOMIC DNA]</scope>
    <source>
        <strain evidence="1">FAFU-HL-1</strain>
        <tissue evidence="1">Leaf</tissue>
    </source>
</reference>